<dbReference type="Gene3D" id="1.10.1790.10">
    <property type="entry name" value="PRD domain"/>
    <property type="match status" value="1"/>
</dbReference>
<dbReference type="InterPro" id="IPR011608">
    <property type="entry name" value="PRD"/>
</dbReference>
<evidence type="ECO:0000256" key="4">
    <source>
        <dbReference type="ARBA" id="ARBA00023163"/>
    </source>
</evidence>
<evidence type="ECO:0000313" key="6">
    <source>
        <dbReference type="EMBL" id="HJF44293.1"/>
    </source>
</evidence>
<keyword evidence="3" id="KW-0010">Activator</keyword>
<dbReference type="PANTHER" id="PTHR30185">
    <property type="entry name" value="CRYPTIC BETA-GLUCOSIDE BGL OPERON ANTITERMINATOR"/>
    <property type="match status" value="1"/>
</dbReference>
<reference evidence="6" key="2">
    <citation type="submission" date="2021-09" db="EMBL/GenBank/DDBJ databases">
        <authorList>
            <person name="Gilroy R."/>
        </authorList>
    </citation>
    <scope>NUCLEOTIDE SEQUENCE</scope>
    <source>
        <strain evidence="6">CHK124-7917</strain>
    </source>
</reference>
<evidence type="ECO:0000256" key="3">
    <source>
        <dbReference type="ARBA" id="ARBA00023159"/>
    </source>
</evidence>
<accession>A0A921GFV6</accession>
<dbReference type="PANTHER" id="PTHR30185:SF18">
    <property type="entry name" value="TRANSCRIPTIONAL REGULATOR MTLR"/>
    <property type="match status" value="1"/>
</dbReference>
<dbReference type="Pfam" id="PF05043">
    <property type="entry name" value="Mga"/>
    <property type="match status" value="1"/>
</dbReference>
<gene>
    <name evidence="6" type="ORF">K8U72_00695</name>
</gene>
<reference evidence="6" key="1">
    <citation type="journal article" date="2021" name="PeerJ">
        <title>Extensive microbial diversity within the chicken gut microbiome revealed by metagenomics and culture.</title>
        <authorList>
            <person name="Gilroy R."/>
            <person name="Ravi A."/>
            <person name="Getino M."/>
            <person name="Pursley I."/>
            <person name="Horton D.L."/>
            <person name="Alikhan N.F."/>
            <person name="Baker D."/>
            <person name="Gharbi K."/>
            <person name="Hall N."/>
            <person name="Watson M."/>
            <person name="Adriaenssens E.M."/>
            <person name="Foster-Nyarko E."/>
            <person name="Jarju S."/>
            <person name="Secka A."/>
            <person name="Antonio M."/>
            <person name="Oren A."/>
            <person name="Chaudhuri R.R."/>
            <person name="La Ragione R."/>
            <person name="Hildebrand F."/>
            <person name="Pallen M.J."/>
        </authorList>
    </citation>
    <scope>NUCLEOTIDE SEQUENCE</scope>
    <source>
        <strain evidence="6">CHK124-7917</strain>
    </source>
</reference>
<dbReference type="Gene3D" id="1.10.10.10">
    <property type="entry name" value="Winged helix-like DNA-binding domain superfamily/Winged helix DNA-binding domain"/>
    <property type="match status" value="1"/>
</dbReference>
<proteinExistence type="predicted"/>
<feature type="domain" description="PRD" evidence="5">
    <location>
        <begin position="296"/>
        <end position="400"/>
    </location>
</feature>
<dbReference type="GO" id="GO:0006355">
    <property type="term" value="P:regulation of DNA-templated transcription"/>
    <property type="evidence" value="ECO:0007669"/>
    <property type="project" value="InterPro"/>
</dbReference>
<dbReference type="Proteomes" id="UP000697330">
    <property type="component" value="Unassembled WGS sequence"/>
</dbReference>
<keyword evidence="4" id="KW-0804">Transcription</keyword>
<evidence type="ECO:0000313" key="7">
    <source>
        <dbReference type="Proteomes" id="UP000697330"/>
    </source>
</evidence>
<dbReference type="InterPro" id="IPR050661">
    <property type="entry name" value="BglG_antiterminators"/>
</dbReference>
<name>A0A921GFV6_9ACTN</name>
<dbReference type="RefSeq" id="WP_273446238.1">
    <property type="nucleotide sequence ID" value="NZ_CALUGK010000002.1"/>
</dbReference>
<organism evidence="6 7">
    <name type="scientific">Thermophilibacter provencensis</name>
    <dbReference type="NCBI Taxonomy" id="1852386"/>
    <lineage>
        <taxon>Bacteria</taxon>
        <taxon>Bacillati</taxon>
        <taxon>Actinomycetota</taxon>
        <taxon>Coriobacteriia</taxon>
        <taxon>Coriobacteriales</taxon>
        <taxon>Atopobiaceae</taxon>
        <taxon>Thermophilibacter</taxon>
    </lineage>
</organism>
<dbReference type="InterPro" id="IPR007737">
    <property type="entry name" value="Mga_HTH"/>
</dbReference>
<dbReference type="PROSITE" id="PS51372">
    <property type="entry name" value="PRD_2"/>
    <property type="match status" value="1"/>
</dbReference>
<evidence type="ECO:0000259" key="5">
    <source>
        <dbReference type="PROSITE" id="PS51372"/>
    </source>
</evidence>
<evidence type="ECO:0000256" key="1">
    <source>
        <dbReference type="ARBA" id="ARBA00022737"/>
    </source>
</evidence>
<comment type="caution">
    <text evidence="6">The sequence shown here is derived from an EMBL/GenBank/DDBJ whole genome shotgun (WGS) entry which is preliminary data.</text>
</comment>
<sequence length="685" mass="77434">MSLKSRQLSILHALSTGVDGISLSSLMSEYGISRRTVYYDISGINDWLRERDLGAVAIDRQLLLDDGVCWEKVAKLIGIRYARTLSVAERQSMTFLRIALSGDRETIGSLMAAFEVSRNTVIADIRDLKQSVSAVGLRITSNAGAGYEVIGDELTIRKHTWSELQSLSAAECVSTVRRFLQETLTRLVDNDIDYYELCRSLIKQYESDLKTRCFLGSNGLEGMMIQVSWLRGLRGNWVAMGREEEVTLMGTVSYRSVRNSVAKLKTVGITLPSQEVLYITSLLLGIKTTDFALQTEEDEYVANLAERLITSFERVGCVTFQNKEYVREQLSHHIRPLYYRQKYGISVHNPLTVEVQEMYPMAFEFARRAAIESGMGQLSDDELAYLTIYLSSDLDSRMLEDGETSANKVLLVGADNMSTATLVKDQLFEACGISFEYEYADPSHLRRWALDGYALVVSLVPLPREMRSDNMVEVTPFLSEENKRQAYSVLRSNRVISRYDSLIEGIVGIVGRNVPSSASEWLSSDKLHFELFKFFDDRDRGFMSPLDVRLDDSHISPDRVVLFRGVTWREAVLAGARELQGIGGKSHLVERMGNIMEDSRLLYYHMSDDVTVVRCPMQGDEGARVEARIVMAPEPIEFPDGRASKLVICVSTINRYSHWGTLYSIYQHFSDNEYVRQVMEESGCA</sequence>
<dbReference type="SUPFAM" id="SSF63520">
    <property type="entry name" value="PTS-regulatory domain, PRD"/>
    <property type="match status" value="1"/>
</dbReference>
<keyword evidence="2" id="KW-0805">Transcription regulation</keyword>
<dbReference type="AlphaFoldDB" id="A0A921GFV6"/>
<dbReference type="InterPro" id="IPR036634">
    <property type="entry name" value="PRD_sf"/>
</dbReference>
<protein>
    <submittedName>
        <fullName evidence="6">Transcription antiterminator</fullName>
    </submittedName>
</protein>
<keyword evidence="1" id="KW-0677">Repeat</keyword>
<dbReference type="EMBL" id="DYWQ01000010">
    <property type="protein sequence ID" value="HJF44293.1"/>
    <property type="molecule type" value="Genomic_DNA"/>
</dbReference>
<dbReference type="Pfam" id="PF00874">
    <property type="entry name" value="PRD"/>
    <property type="match status" value="1"/>
</dbReference>
<evidence type="ECO:0000256" key="2">
    <source>
        <dbReference type="ARBA" id="ARBA00023015"/>
    </source>
</evidence>
<dbReference type="InterPro" id="IPR036388">
    <property type="entry name" value="WH-like_DNA-bd_sf"/>
</dbReference>